<comment type="caution">
    <text evidence="5">The sequence shown here is derived from an EMBL/GenBank/DDBJ whole genome shotgun (WGS) entry which is preliminary data.</text>
</comment>
<evidence type="ECO:0000259" key="4">
    <source>
        <dbReference type="Pfam" id="PF03081"/>
    </source>
</evidence>
<gene>
    <name evidence="5" type="ORF">PVAP13_5KG703700</name>
</gene>
<evidence type="ECO:0000313" key="6">
    <source>
        <dbReference type="Proteomes" id="UP000823388"/>
    </source>
</evidence>
<keyword evidence="6" id="KW-1185">Reference proteome</keyword>
<protein>
    <recommendedName>
        <fullName evidence="3">Exocyst subunit Exo70 family protein</fullName>
    </recommendedName>
</protein>
<proteinExistence type="inferred from homology"/>
<dbReference type="InterPro" id="IPR046364">
    <property type="entry name" value="Exo70_C"/>
</dbReference>
<dbReference type="SUPFAM" id="SSF74788">
    <property type="entry name" value="Cullin repeat-like"/>
    <property type="match status" value="1"/>
</dbReference>
<feature type="domain" description="Exocyst complex subunit Exo70 C-terminal" evidence="4">
    <location>
        <begin position="146"/>
        <end position="484"/>
    </location>
</feature>
<keyword evidence="3" id="KW-0653">Protein transport</keyword>
<sequence>MDGALAVAMSRLMDEFLLLRVWDASQLEGKEGLRVAVEKLSVSLASASVGSGVWPAFPTGGTTSTGELSVSTTDELRASGRSLSSWPDNALTTSVDGTFSDDLHLICPASLPVLHEIATRLDRPFLAANRVNFEDAEWWTAEDMVKRWILATKLVGKVLTVMQTQLMAQECGAFDRFKDDYFMAIAKQSILVLLKFADGFTSTRSPEKLIYVLELYGALDSSAPSLLPLFTGKHGELISRQVPVVLAKLERALRAATGGLVAKIRTDSSRAEGVGVHPLARYAMTCVELLAPHREALDLILANAGEDPAGGAEGVASFGGLVSELIAGMERNLEEKSAVACAGGSLSRHLFLANNTSFVLSRAADAGVASLLGGDWAARRRGRLEQHAASYLEASWGPAVACLEAAAGGGGKPARALAKFNAAFEEARGSQAGREVPDPAFRAALREAVSEMVVPAYGAFLEKHPKLGKSVRYTAADVAQSLSELFEGDTGMAENRW</sequence>
<evidence type="ECO:0000256" key="3">
    <source>
        <dbReference type="RuleBase" id="RU365026"/>
    </source>
</evidence>
<comment type="function">
    <text evidence="3">Component of the exocyst complex.</text>
</comment>
<organism evidence="5 6">
    <name type="scientific">Panicum virgatum</name>
    <name type="common">Blackwell switchgrass</name>
    <dbReference type="NCBI Taxonomy" id="38727"/>
    <lineage>
        <taxon>Eukaryota</taxon>
        <taxon>Viridiplantae</taxon>
        <taxon>Streptophyta</taxon>
        <taxon>Embryophyta</taxon>
        <taxon>Tracheophyta</taxon>
        <taxon>Spermatophyta</taxon>
        <taxon>Magnoliopsida</taxon>
        <taxon>Liliopsida</taxon>
        <taxon>Poales</taxon>
        <taxon>Poaceae</taxon>
        <taxon>PACMAD clade</taxon>
        <taxon>Panicoideae</taxon>
        <taxon>Panicodae</taxon>
        <taxon>Paniceae</taxon>
        <taxon>Panicinae</taxon>
        <taxon>Panicum</taxon>
        <taxon>Panicum sect. Hiantes</taxon>
    </lineage>
</organism>
<evidence type="ECO:0000256" key="1">
    <source>
        <dbReference type="ARBA" id="ARBA00006756"/>
    </source>
</evidence>
<dbReference type="GO" id="GO:0006887">
    <property type="term" value="P:exocytosis"/>
    <property type="evidence" value="ECO:0007669"/>
    <property type="project" value="UniProtKB-KW"/>
</dbReference>
<dbReference type="AlphaFoldDB" id="A0A8T0SZC7"/>
<dbReference type="Pfam" id="PF03081">
    <property type="entry name" value="Exo70_C"/>
    <property type="match status" value="1"/>
</dbReference>
<dbReference type="GO" id="GO:0005546">
    <property type="term" value="F:phosphatidylinositol-4,5-bisphosphate binding"/>
    <property type="evidence" value="ECO:0007669"/>
    <property type="project" value="InterPro"/>
</dbReference>
<dbReference type="PANTHER" id="PTHR12542">
    <property type="entry name" value="EXOCYST COMPLEX PROTEIN EXO70"/>
    <property type="match status" value="1"/>
</dbReference>
<accession>A0A8T0SZC7</accession>
<dbReference type="InterPro" id="IPR016159">
    <property type="entry name" value="Cullin_repeat-like_dom_sf"/>
</dbReference>
<evidence type="ECO:0000256" key="2">
    <source>
        <dbReference type="ARBA" id="ARBA00022448"/>
    </source>
</evidence>
<keyword evidence="2 3" id="KW-0813">Transport</keyword>
<evidence type="ECO:0000313" key="5">
    <source>
        <dbReference type="EMBL" id="KAG2602708.1"/>
    </source>
</evidence>
<dbReference type="GO" id="GO:0015031">
    <property type="term" value="P:protein transport"/>
    <property type="evidence" value="ECO:0007669"/>
    <property type="project" value="UniProtKB-KW"/>
</dbReference>
<dbReference type="Proteomes" id="UP000823388">
    <property type="component" value="Chromosome 5K"/>
</dbReference>
<dbReference type="EMBL" id="CM029045">
    <property type="protein sequence ID" value="KAG2602708.1"/>
    <property type="molecule type" value="Genomic_DNA"/>
</dbReference>
<name>A0A8T0SZC7_PANVG</name>
<dbReference type="PANTHER" id="PTHR12542:SF25">
    <property type="entry name" value="EXOCYST SUBUNIT EXO70 FAMILY PROTEIN"/>
    <property type="match status" value="1"/>
</dbReference>
<keyword evidence="3" id="KW-0268">Exocytosis</keyword>
<dbReference type="Gene3D" id="1.20.1280.170">
    <property type="entry name" value="Exocyst complex component Exo70"/>
    <property type="match status" value="1"/>
</dbReference>
<reference evidence="5" key="1">
    <citation type="submission" date="2020-05" db="EMBL/GenBank/DDBJ databases">
        <title>WGS assembly of Panicum virgatum.</title>
        <authorList>
            <person name="Lovell J.T."/>
            <person name="Jenkins J."/>
            <person name="Shu S."/>
            <person name="Juenger T.E."/>
            <person name="Schmutz J."/>
        </authorList>
    </citation>
    <scope>NUCLEOTIDE SEQUENCE</scope>
    <source>
        <strain evidence="5">AP13</strain>
    </source>
</reference>
<comment type="similarity">
    <text evidence="1 3">Belongs to the EXO70 family.</text>
</comment>
<dbReference type="InterPro" id="IPR004140">
    <property type="entry name" value="Exo70"/>
</dbReference>
<dbReference type="GO" id="GO:0000145">
    <property type="term" value="C:exocyst"/>
    <property type="evidence" value="ECO:0007669"/>
    <property type="project" value="InterPro"/>
</dbReference>